<evidence type="ECO:0000256" key="1">
    <source>
        <dbReference type="SAM" id="MobiDB-lite"/>
    </source>
</evidence>
<accession>A0A9Q5N2S1</accession>
<feature type="compositionally biased region" description="Low complexity" evidence="1">
    <location>
        <begin position="245"/>
        <end position="256"/>
    </location>
</feature>
<organism evidence="2 3">
    <name type="scientific">Sanghuangporus baumii</name>
    <name type="common">Phellinus baumii</name>
    <dbReference type="NCBI Taxonomy" id="108892"/>
    <lineage>
        <taxon>Eukaryota</taxon>
        <taxon>Fungi</taxon>
        <taxon>Dikarya</taxon>
        <taxon>Basidiomycota</taxon>
        <taxon>Agaricomycotina</taxon>
        <taxon>Agaricomycetes</taxon>
        <taxon>Hymenochaetales</taxon>
        <taxon>Hymenochaetaceae</taxon>
        <taxon>Sanghuangporus</taxon>
    </lineage>
</organism>
<comment type="caution">
    <text evidence="2">The sequence shown here is derived from an EMBL/GenBank/DDBJ whole genome shotgun (WGS) entry which is preliminary data.</text>
</comment>
<protein>
    <submittedName>
        <fullName evidence="2">Uncharacterized protein</fullName>
    </submittedName>
</protein>
<name>A0A9Q5N2S1_SANBA</name>
<dbReference type="AlphaFoldDB" id="A0A9Q5N2S1"/>
<feature type="compositionally biased region" description="Polar residues" evidence="1">
    <location>
        <begin position="386"/>
        <end position="395"/>
    </location>
</feature>
<gene>
    <name evidence="2" type="ORF">A7U60_g5942</name>
</gene>
<evidence type="ECO:0000313" key="3">
    <source>
        <dbReference type="Proteomes" id="UP000757232"/>
    </source>
</evidence>
<reference evidence="2" key="1">
    <citation type="submission" date="2016-06" db="EMBL/GenBank/DDBJ databases">
        <title>Draft Genome sequence of the fungus Inonotus baumii.</title>
        <authorList>
            <person name="Zhu H."/>
            <person name="Lin W."/>
        </authorList>
    </citation>
    <scope>NUCLEOTIDE SEQUENCE</scope>
    <source>
        <strain evidence="2">821</strain>
    </source>
</reference>
<feature type="region of interest" description="Disordered" evidence="1">
    <location>
        <begin position="245"/>
        <end position="292"/>
    </location>
</feature>
<feature type="region of interest" description="Disordered" evidence="1">
    <location>
        <begin position="345"/>
        <end position="433"/>
    </location>
</feature>
<evidence type="ECO:0000313" key="2">
    <source>
        <dbReference type="EMBL" id="OCB86970.1"/>
    </source>
</evidence>
<keyword evidence="3" id="KW-1185">Reference proteome</keyword>
<proteinExistence type="predicted"/>
<dbReference type="EMBL" id="LNZH02000197">
    <property type="protein sequence ID" value="OCB86970.1"/>
    <property type="molecule type" value="Genomic_DNA"/>
</dbReference>
<sequence length="433" mass="47836">MSSVTVRWEYDPDVRVARKVIDDGVRTRIKFFHDTAGIPENTSCTHQVVVPQAGLELDTHDSAMDVDGMCENADLCDISTPKADSESESSVAADCPDDISDKTEGRRARSVAQSYVSGSLGIDQWTRRAPFVPNAFANAPGSDVATEIATGNDITHVPESIKSYESASHFSGTTQLPDSEGHAGPRSAYFVYQESGMRTFECEDPRTVTRARGKLSIERCYATENNLGLSRKSCETFDAEALSAAPRSRFSSPAPSCQMPPPSLHPREQTPFSETSDSLAQHRGPTPEPTFDYARWRWNTKTDKHFGTDSSFASSDTLIAVDDQGHGSTEFDHAAYCKLFGREGSPLTELPEEGDTDETQNKPTLSRRVFEEGQMHPPKNRRVASRPSTPRSSQRLALRTASERTVKRQVTPYKSPAKNKSRVESMMTRRKAK</sequence>
<feature type="region of interest" description="Disordered" evidence="1">
    <location>
        <begin position="80"/>
        <end position="106"/>
    </location>
</feature>
<dbReference type="Proteomes" id="UP000757232">
    <property type="component" value="Unassembled WGS sequence"/>
</dbReference>
<feature type="compositionally biased region" description="Polar residues" evidence="1">
    <location>
        <begin position="270"/>
        <end position="279"/>
    </location>
</feature>